<dbReference type="EC" id="3.5.4.26" evidence="2"/>
<name>E6PGZ9_9ZZZZ</name>
<dbReference type="Pfam" id="PF00383">
    <property type="entry name" value="dCMP_cyt_deam_1"/>
    <property type="match status" value="1"/>
</dbReference>
<dbReference type="GO" id="GO:0008835">
    <property type="term" value="F:diaminohydroxyphosphoribosylaminopyrimidine deaminase activity"/>
    <property type="evidence" value="ECO:0007669"/>
    <property type="project" value="UniProtKB-EC"/>
</dbReference>
<feature type="domain" description="CMP/dCMP-type deaminase" evidence="1">
    <location>
        <begin position="4"/>
        <end position="132"/>
    </location>
</feature>
<dbReference type="PANTHER" id="PTHR11079">
    <property type="entry name" value="CYTOSINE DEAMINASE FAMILY MEMBER"/>
    <property type="match status" value="1"/>
</dbReference>
<dbReference type="AlphaFoldDB" id="E6PGZ9"/>
<comment type="caution">
    <text evidence="2">The sequence shown here is derived from an EMBL/GenBank/DDBJ whole genome shotgun (WGS) entry which is preliminary data.</text>
</comment>
<organism evidence="2">
    <name type="scientific">mine drainage metagenome</name>
    <dbReference type="NCBI Taxonomy" id="410659"/>
    <lineage>
        <taxon>unclassified sequences</taxon>
        <taxon>metagenomes</taxon>
        <taxon>ecological metagenomes</taxon>
    </lineage>
</organism>
<dbReference type="PANTHER" id="PTHR11079:SF162">
    <property type="entry name" value="RIBOFLAVIN BIOSYNTHESIS PROTEIN PYRD, CHLOROPLASTIC"/>
    <property type="match status" value="1"/>
</dbReference>
<accession>E6PGZ9</accession>
<sequence length="363" mass="40477">MSDGSDTQYMIQAVDEARRSVDEDDGRGHPRVGAVVVKDGKILAKTCRGDMEAGEHAEFTALEKMLSRRVLSGCTVYTTLEPCTTRNHPKIPCADRLVERRVSRVVIGMLDPNQTITGKGILRLRRAGIAVDLFPTELMSQLEELNRDFVRQMQAERDAAIVPGIEEAGLSAFYPSRDYYGRYRPTAGTIDRYVGTAQNSAILVSVNLMTGLPFHDLWNLLEAKLVRSTEFVAVISLLDPRRAELMSTIGTILAQRPDHLAGEIRATLRGLQDCKGRLTPDASRRFQLRVHSVLPFGSAILLDHRTESGRIQIETKPYKAGLQKSFGFEIIDRKESVLYRTLAKSYEDLLKDGVSVNDISLDD</sequence>
<evidence type="ECO:0000313" key="2">
    <source>
        <dbReference type="EMBL" id="CBH75737.1"/>
    </source>
</evidence>
<dbReference type="SUPFAM" id="SSF53927">
    <property type="entry name" value="Cytidine deaminase-like"/>
    <property type="match status" value="1"/>
</dbReference>
<evidence type="ECO:0000259" key="1">
    <source>
        <dbReference type="PROSITE" id="PS51747"/>
    </source>
</evidence>
<dbReference type="InterPro" id="IPR016193">
    <property type="entry name" value="Cytidine_deaminase-like"/>
</dbReference>
<dbReference type="InterPro" id="IPR002125">
    <property type="entry name" value="CMP_dCMP_dom"/>
</dbReference>
<protein>
    <submittedName>
        <fullName evidence="2">Putative Diaminohydroxyphosphoribosylaminopyrimidine deaminase</fullName>
        <ecNumber evidence="2">3.5.4.26</ecNumber>
    </submittedName>
</protein>
<dbReference type="EMBL" id="CABL01000016">
    <property type="protein sequence ID" value="CBH75737.1"/>
    <property type="molecule type" value="Genomic_DNA"/>
</dbReference>
<dbReference type="PROSITE" id="PS51747">
    <property type="entry name" value="CYT_DCMP_DEAMINASES_2"/>
    <property type="match status" value="1"/>
</dbReference>
<gene>
    <name evidence="2" type="ORF">CARN1_1135</name>
</gene>
<dbReference type="Gene3D" id="3.40.140.10">
    <property type="entry name" value="Cytidine Deaminase, domain 2"/>
    <property type="match status" value="1"/>
</dbReference>
<proteinExistence type="predicted"/>
<keyword evidence="2" id="KW-0378">Hydrolase</keyword>
<reference evidence="2" key="1">
    <citation type="submission" date="2009-10" db="EMBL/GenBank/DDBJ databases">
        <title>Diversity of trophic interactions inside an arsenic-rich microbial ecosystem.</title>
        <authorList>
            <person name="Bertin P.N."/>
            <person name="Heinrich-Salmeron A."/>
            <person name="Pelletier E."/>
            <person name="Goulhen-Chollet F."/>
            <person name="Arsene-Ploetze F."/>
            <person name="Gallien S."/>
            <person name="Calteau A."/>
            <person name="Vallenet D."/>
            <person name="Casiot C."/>
            <person name="Chane-Woon-Ming B."/>
            <person name="Giloteaux L."/>
            <person name="Barakat M."/>
            <person name="Bonnefoy V."/>
            <person name="Bruneel O."/>
            <person name="Chandler M."/>
            <person name="Cleiss J."/>
            <person name="Duran R."/>
            <person name="Elbaz-Poulichet F."/>
            <person name="Fonknechten N."/>
            <person name="Lauga B."/>
            <person name="Mornico D."/>
            <person name="Ortet P."/>
            <person name="Schaeffer C."/>
            <person name="Siguier P."/>
            <person name="Alexander Thil Smith A."/>
            <person name="Van Dorsselaer A."/>
            <person name="Weissenbach J."/>
            <person name="Medigue C."/>
            <person name="Le Paslier D."/>
        </authorList>
    </citation>
    <scope>NUCLEOTIDE SEQUENCE</scope>
</reference>